<accession>A0A7F8Q4F5</accession>
<dbReference type="Pfam" id="PF00400">
    <property type="entry name" value="WD40"/>
    <property type="match status" value="3"/>
</dbReference>
<dbReference type="GO" id="GO:0034145">
    <property type="term" value="P:positive regulation of toll-like receptor 4 signaling pathway"/>
    <property type="evidence" value="ECO:0007669"/>
    <property type="project" value="TreeGrafter"/>
</dbReference>
<dbReference type="GO" id="GO:0034141">
    <property type="term" value="P:positive regulation of toll-like receptor 3 signaling pathway"/>
    <property type="evidence" value="ECO:0007669"/>
    <property type="project" value="TreeGrafter"/>
</dbReference>
<dbReference type="PANTHER" id="PTHR46189">
    <property type="entry name" value="LD41958P"/>
    <property type="match status" value="1"/>
</dbReference>
<dbReference type="Gene3D" id="2.130.10.10">
    <property type="entry name" value="YVTN repeat-like/Quinoprotein amine dehydrogenase"/>
    <property type="match status" value="2"/>
</dbReference>
<evidence type="ECO:0000313" key="6">
    <source>
        <dbReference type="RefSeq" id="XP_030875243.1"/>
    </source>
</evidence>
<dbReference type="InterPro" id="IPR001680">
    <property type="entry name" value="WD40_rpt"/>
</dbReference>
<dbReference type="PROSITE" id="PS50082">
    <property type="entry name" value="WD_REPEATS_2"/>
    <property type="match status" value="2"/>
</dbReference>
<feature type="repeat" description="WD" evidence="3">
    <location>
        <begin position="267"/>
        <end position="308"/>
    </location>
</feature>
<proteinExistence type="predicted"/>
<keyword evidence="1 3" id="KW-0853">WD repeat</keyword>
<evidence type="ECO:0000256" key="2">
    <source>
        <dbReference type="ARBA" id="ARBA00022737"/>
    </source>
</evidence>
<dbReference type="InterPro" id="IPR042234">
    <property type="entry name" value="WDFY1/WDFY2"/>
</dbReference>
<dbReference type="PROSITE" id="PS00678">
    <property type="entry name" value="WD_REPEATS_1"/>
    <property type="match status" value="2"/>
</dbReference>
<feature type="region of interest" description="Disordered" evidence="4">
    <location>
        <begin position="50"/>
        <end position="73"/>
    </location>
</feature>
<dbReference type="InterPro" id="IPR015943">
    <property type="entry name" value="WD40/YVTN_repeat-like_dom_sf"/>
</dbReference>
<dbReference type="FunFam" id="2.130.10.10:FF:000433">
    <property type="entry name" value="WD repeat and FYVE domain-containing protein 1"/>
    <property type="match status" value="1"/>
</dbReference>
<protein>
    <submittedName>
        <fullName evidence="6">WD repeat and FYVE domain-containing protein 1 isoform X1</fullName>
    </submittedName>
</protein>
<evidence type="ECO:0000256" key="1">
    <source>
        <dbReference type="ARBA" id="ARBA00022574"/>
    </source>
</evidence>
<evidence type="ECO:0000256" key="3">
    <source>
        <dbReference type="PROSITE-ProRule" id="PRU00221"/>
    </source>
</evidence>
<keyword evidence="5" id="KW-1185">Reference proteome</keyword>
<dbReference type="InterPro" id="IPR036322">
    <property type="entry name" value="WD40_repeat_dom_sf"/>
</dbReference>
<dbReference type="AlphaFoldDB" id="A0A7F8Q4F5"/>
<dbReference type="RefSeq" id="XP_030875243.1">
    <property type="nucleotide sequence ID" value="XM_031019383.1"/>
</dbReference>
<dbReference type="SUPFAM" id="SSF50978">
    <property type="entry name" value="WD40 repeat-like"/>
    <property type="match status" value="1"/>
</dbReference>
<dbReference type="PROSITE" id="PS50294">
    <property type="entry name" value="WD_REPEATS_REGION"/>
    <property type="match status" value="2"/>
</dbReference>
<dbReference type="Proteomes" id="UP000245341">
    <property type="component" value="Unplaced"/>
</dbReference>
<keyword evidence="2" id="KW-0677">Repeat</keyword>
<evidence type="ECO:0000313" key="5">
    <source>
        <dbReference type="Proteomes" id="UP000245341"/>
    </source>
</evidence>
<reference evidence="6" key="1">
    <citation type="submission" date="2025-08" db="UniProtKB">
        <authorList>
            <consortium name="RefSeq"/>
        </authorList>
    </citation>
    <scope>IDENTIFICATION</scope>
    <source>
        <tissue evidence="6">Liver</tissue>
    </source>
</reference>
<dbReference type="InterPro" id="IPR019775">
    <property type="entry name" value="WD40_repeat_CS"/>
</dbReference>
<organism evidence="5 6">
    <name type="scientific">Leptonychotes weddellii</name>
    <name type="common">Weddell seal</name>
    <name type="synonym">Otaria weddellii</name>
    <dbReference type="NCBI Taxonomy" id="9713"/>
    <lineage>
        <taxon>Eukaryota</taxon>
        <taxon>Metazoa</taxon>
        <taxon>Chordata</taxon>
        <taxon>Craniata</taxon>
        <taxon>Vertebrata</taxon>
        <taxon>Euteleostomi</taxon>
        <taxon>Mammalia</taxon>
        <taxon>Eutheria</taxon>
        <taxon>Laurasiatheria</taxon>
        <taxon>Carnivora</taxon>
        <taxon>Caniformia</taxon>
        <taxon>Pinnipedia</taxon>
        <taxon>Phocidae</taxon>
        <taxon>Monachinae</taxon>
        <taxon>Lobodontini</taxon>
        <taxon>Leptonychotes</taxon>
    </lineage>
</organism>
<dbReference type="GeneID" id="102732646"/>
<dbReference type="OrthoDB" id="63070at2759"/>
<dbReference type="GO" id="GO:0005769">
    <property type="term" value="C:early endosome"/>
    <property type="evidence" value="ECO:0007669"/>
    <property type="project" value="TreeGrafter"/>
</dbReference>
<feature type="repeat" description="WD" evidence="3">
    <location>
        <begin position="224"/>
        <end position="257"/>
    </location>
</feature>
<sequence length="309" mass="34457">MRVYTSQLCLLQTEVVYVMGKGAFPHHWKRTRNPKVAFLACSHVRSNGNSGAGNSFSTDSSHSVTCEGEEESGQDGLLSLGNRLLILSTGPRALQPTAPCSAMAYHHDSRRIFVGQDNGAVMEFHVSEDFNKMNFIKTYPAHQNRVSAIIFSLAAEWVISTGHDKCVSWMCTRSGNMLGRHFFTSWASCLQYDFDTQYAFVGDYSGQITLLKLEQNSCSVITTLKGHEGSIACLWWDPIQRLLFSGASDNSIIMWDIGGRKGRTLLLQGHHDRVQSLCYLQLTRQLVSCSSDGGIAVWNMDVSREEVRE</sequence>
<name>A0A7F8Q4F5_LEPWE</name>
<gene>
    <name evidence="6" type="primary">LOC102732646</name>
</gene>
<dbReference type="PANTHER" id="PTHR46189:SF2">
    <property type="entry name" value="WD REPEAT AND FYVE DOMAIN-CONTAINING PROTEIN 1"/>
    <property type="match status" value="1"/>
</dbReference>
<dbReference type="SMART" id="SM00320">
    <property type="entry name" value="WD40"/>
    <property type="match status" value="5"/>
</dbReference>
<dbReference type="KEGG" id="lww:102732646"/>
<evidence type="ECO:0000256" key="4">
    <source>
        <dbReference type="SAM" id="MobiDB-lite"/>
    </source>
</evidence>